<evidence type="ECO:0000256" key="4">
    <source>
        <dbReference type="ARBA" id="ARBA00022723"/>
    </source>
</evidence>
<evidence type="ECO:0000256" key="6">
    <source>
        <dbReference type="ARBA" id="ARBA00023015"/>
    </source>
</evidence>
<feature type="binding site" evidence="11">
    <location>
        <position position="202"/>
    </location>
    <ligand>
        <name>Zn(2+)</name>
        <dbReference type="ChEBI" id="CHEBI:29105"/>
    </ligand>
</feature>
<dbReference type="InterPro" id="IPR012346">
    <property type="entry name" value="p53/RUNT-type_TF_DNA-bd_sf"/>
</dbReference>
<dbReference type="InterPro" id="IPR002117">
    <property type="entry name" value="p53_tumour_suppressor"/>
</dbReference>
<keyword evidence="7" id="KW-0238">DNA-binding</keyword>
<keyword evidence="6" id="KW-0805">Transcription regulation</keyword>
<evidence type="ECO:0000256" key="12">
    <source>
        <dbReference type="PIRSR" id="PIRSR602117-2"/>
    </source>
</evidence>
<dbReference type="AlphaFoldDB" id="A0AAV1IW51"/>
<dbReference type="GO" id="GO:0000981">
    <property type="term" value="F:DNA-binding transcription factor activity, RNA polymerase II-specific"/>
    <property type="evidence" value="ECO:0007669"/>
    <property type="project" value="TreeGrafter"/>
</dbReference>
<dbReference type="Pfam" id="PF00870">
    <property type="entry name" value="P53"/>
    <property type="match status" value="1"/>
</dbReference>
<name>A0AAV1IW51_9NEOP</name>
<dbReference type="SUPFAM" id="SSF49417">
    <property type="entry name" value="p53-like transcription factors"/>
    <property type="match status" value="1"/>
</dbReference>
<dbReference type="GO" id="GO:0046872">
    <property type="term" value="F:metal ion binding"/>
    <property type="evidence" value="ECO:0007669"/>
    <property type="project" value="UniProtKB-KW"/>
</dbReference>
<evidence type="ECO:0000259" key="14">
    <source>
        <dbReference type="Pfam" id="PF00870"/>
    </source>
</evidence>
<keyword evidence="5 11" id="KW-0862">Zinc</keyword>
<comment type="cofactor">
    <cofactor evidence="11">
        <name>Zn(2+)</name>
        <dbReference type="ChEBI" id="CHEBI:29105"/>
    </cofactor>
    <text evidence="11">Binds 1 zinc ion per subunit.</text>
</comment>
<feature type="compositionally biased region" description="Polar residues" evidence="13">
    <location>
        <begin position="327"/>
        <end position="337"/>
    </location>
</feature>
<gene>
    <name evidence="15" type="ORF">LNINA_LOCUS1444</name>
</gene>
<dbReference type="GO" id="GO:0000978">
    <property type="term" value="F:RNA polymerase II cis-regulatory region sequence-specific DNA binding"/>
    <property type="evidence" value="ECO:0007669"/>
    <property type="project" value="TreeGrafter"/>
</dbReference>
<evidence type="ECO:0000256" key="7">
    <source>
        <dbReference type="ARBA" id="ARBA00023125"/>
    </source>
</evidence>
<dbReference type="InterPro" id="IPR008967">
    <property type="entry name" value="p53-like_TF_DNA-bd_sf"/>
</dbReference>
<dbReference type="PANTHER" id="PTHR11447:SF16">
    <property type="entry name" value="P53 PROTEIN LONG FORM VARIANT 1"/>
    <property type="match status" value="1"/>
</dbReference>
<accession>A0AAV1IW51</accession>
<evidence type="ECO:0000313" key="15">
    <source>
        <dbReference type="EMBL" id="CAK1541460.1"/>
    </source>
</evidence>
<proteinExistence type="inferred from homology"/>
<feature type="domain" description="p53 DNA-binding" evidence="14">
    <location>
        <begin position="127"/>
        <end position="315"/>
    </location>
</feature>
<keyword evidence="4 11" id="KW-0479">Metal-binding</keyword>
<evidence type="ECO:0000256" key="11">
    <source>
        <dbReference type="PIRSR" id="PIRSR602117-1"/>
    </source>
</evidence>
<evidence type="ECO:0000256" key="3">
    <source>
        <dbReference type="ARBA" id="ARBA00022703"/>
    </source>
</evidence>
<comment type="similarity">
    <text evidence="2">Belongs to the p53 family.</text>
</comment>
<evidence type="ECO:0000256" key="13">
    <source>
        <dbReference type="SAM" id="MobiDB-lite"/>
    </source>
</evidence>
<keyword evidence="3" id="KW-0053">Apoptosis</keyword>
<evidence type="ECO:0000256" key="8">
    <source>
        <dbReference type="ARBA" id="ARBA00023159"/>
    </source>
</evidence>
<evidence type="ECO:0000256" key="9">
    <source>
        <dbReference type="ARBA" id="ARBA00023163"/>
    </source>
</evidence>
<feature type="compositionally biased region" description="Basic and acidic residues" evidence="13">
    <location>
        <begin position="314"/>
        <end position="325"/>
    </location>
</feature>
<keyword evidence="9" id="KW-0804">Transcription</keyword>
<dbReference type="PRINTS" id="PR00386">
    <property type="entry name" value="P53SUPPRESSR"/>
</dbReference>
<evidence type="ECO:0000256" key="2">
    <source>
        <dbReference type="ARBA" id="ARBA00006167"/>
    </source>
</evidence>
<feature type="binding site" evidence="11">
    <location>
        <position position="270"/>
    </location>
    <ligand>
        <name>Zn(2+)</name>
        <dbReference type="ChEBI" id="CHEBI:29105"/>
    </ligand>
</feature>
<evidence type="ECO:0000256" key="10">
    <source>
        <dbReference type="ARBA" id="ARBA00023242"/>
    </source>
</evidence>
<feature type="binding site" evidence="11">
    <location>
        <position position="266"/>
    </location>
    <ligand>
        <name>Zn(2+)</name>
        <dbReference type="ChEBI" id="CHEBI:29105"/>
    </ligand>
</feature>
<dbReference type="PANTHER" id="PTHR11447">
    <property type="entry name" value="CELLULAR TUMOR ANTIGEN P53"/>
    <property type="match status" value="1"/>
</dbReference>
<feature type="site" description="Interaction with DNA" evidence="12">
    <location>
        <position position="145"/>
    </location>
</feature>
<dbReference type="GO" id="GO:0006915">
    <property type="term" value="P:apoptotic process"/>
    <property type="evidence" value="ECO:0007669"/>
    <property type="project" value="UniProtKB-KW"/>
</dbReference>
<organism evidence="15 16">
    <name type="scientific">Leptosia nina</name>
    <dbReference type="NCBI Taxonomy" id="320188"/>
    <lineage>
        <taxon>Eukaryota</taxon>
        <taxon>Metazoa</taxon>
        <taxon>Ecdysozoa</taxon>
        <taxon>Arthropoda</taxon>
        <taxon>Hexapoda</taxon>
        <taxon>Insecta</taxon>
        <taxon>Pterygota</taxon>
        <taxon>Neoptera</taxon>
        <taxon>Endopterygota</taxon>
        <taxon>Lepidoptera</taxon>
        <taxon>Glossata</taxon>
        <taxon>Ditrysia</taxon>
        <taxon>Papilionoidea</taxon>
        <taxon>Pieridae</taxon>
        <taxon>Pierinae</taxon>
        <taxon>Leptosia</taxon>
    </lineage>
</organism>
<dbReference type="EMBL" id="CAVLEF010000002">
    <property type="protein sequence ID" value="CAK1541460.1"/>
    <property type="molecule type" value="Genomic_DNA"/>
</dbReference>
<dbReference type="Gene3D" id="2.60.40.720">
    <property type="match status" value="1"/>
</dbReference>
<feature type="binding site" evidence="11">
    <location>
        <position position="205"/>
    </location>
    <ligand>
        <name>Zn(2+)</name>
        <dbReference type="ChEBI" id="CHEBI:29105"/>
    </ligand>
</feature>
<evidence type="ECO:0000313" key="16">
    <source>
        <dbReference type="Proteomes" id="UP001497472"/>
    </source>
</evidence>
<keyword evidence="10" id="KW-0539">Nucleus</keyword>
<evidence type="ECO:0000256" key="5">
    <source>
        <dbReference type="ARBA" id="ARBA00022833"/>
    </source>
</evidence>
<sequence>MKRTILGNLYIPNKFRRICKQCDQCEVVWTIFLFTKLYGDRFKIKGIMFKYESINGFPCEGEDLTTFGEEIDTQILNSYLPESGDLLLEVSEPQFCDETMDVQTKYNPYEYQNIEIPISPQGPPDRKNFSGDVDFVVEIDSARTKKKKYLYSHRLNRIYVDMLVNFSVSFRWDMAKMPENAYIRATTVFADVAQAEKRVERCYQHSHESSNTTGASRAVIMNVLRSARDYASSDVHYCGVPDQADSWYSVVVRSPRPTELAYMFLCKNSCSSGINRRPIEIIFTLEDVTGKVYGRQSVGARVCSCPRRDIARDEAVEGVSPDKRPISASNTTAPAQESRSKKIRLAVVEKDDAVIQLPSIEVVSHRTAQIGLEVMLNMMEQSRDAKLSARQSTEALDTHINNLKKLINNLKTKG</sequence>
<dbReference type="InterPro" id="IPR011615">
    <property type="entry name" value="p53_DNA-bd"/>
</dbReference>
<dbReference type="Proteomes" id="UP001497472">
    <property type="component" value="Unassembled WGS sequence"/>
</dbReference>
<comment type="caution">
    <text evidence="15">The sequence shown here is derived from an EMBL/GenBank/DDBJ whole genome shotgun (WGS) entry which is preliminary data.</text>
</comment>
<evidence type="ECO:0000256" key="1">
    <source>
        <dbReference type="ARBA" id="ARBA00004123"/>
    </source>
</evidence>
<feature type="region of interest" description="Disordered" evidence="13">
    <location>
        <begin position="314"/>
        <end position="339"/>
    </location>
</feature>
<reference evidence="15 16" key="1">
    <citation type="submission" date="2023-11" db="EMBL/GenBank/DDBJ databases">
        <authorList>
            <person name="Okamura Y."/>
        </authorList>
    </citation>
    <scope>NUCLEOTIDE SEQUENCE [LARGE SCALE GENOMIC DNA]</scope>
</reference>
<dbReference type="GO" id="GO:0005634">
    <property type="term" value="C:nucleus"/>
    <property type="evidence" value="ECO:0007669"/>
    <property type="project" value="UniProtKB-SubCell"/>
</dbReference>
<comment type="subcellular location">
    <subcellularLocation>
        <location evidence="1">Nucleus</location>
    </subcellularLocation>
</comment>
<keyword evidence="8" id="KW-0010">Activator</keyword>
<keyword evidence="16" id="KW-1185">Reference proteome</keyword>
<protein>
    <recommendedName>
        <fullName evidence="14">p53 DNA-binding domain-containing protein</fullName>
    </recommendedName>
</protein>